<evidence type="ECO:0000256" key="6">
    <source>
        <dbReference type="ARBA" id="ARBA00023237"/>
    </source>
</evidence>
<comment type="subcellular location">
    <subcellularLocation>
        <location evidence="1 7">Cell outer membrane</location>
        <topology evidence="1 7">Multi-pass membrane protein</topology>
    </subcellularLocation>
</comment>
<dbReference type="EMBL" id="CP050831">
    <property type="protein sequence ID" value="QIU94388.1"/>
    <property type="molecule type" value="Genomic_DNA"/>
</dbReference>
<keyword evidence="4 7" id="KW-0812">Transmembrane</keyword>
<keyword evidence="3 7" id="KW-1134">Transmembrane beta strand</keyword>
<gene>
    <name evidence="10" type="ORF">BacF7301_09615</name>
</gene>
<dbReference type="PROSITE" id="PS52016">
    <property type="entry name" value="TONB_DEPENDENT_REC_3"/>
    <property type="match status" value="1"/>
</dbReference>
<dbReference type="Gene3D" id="2.60.40.1120">
    <property type="entry name" value="Carboxypeptidase-like, regulatory domain"/>
    <property type="match status" value="1"/>
</dbReference>
<proteinExistence type="inferred from homology"/>
<keyword evidence="8" id="KW-0732">Signal</keyword>
<sequence>MNLYVKKHYVRSLWLLLALIVFNTTVWAQNTSVTGRVSDEKGELLIGVSVQEKGTGNGTITDANGQYNLKLSSKNPVLLVSYIGYKPQEVKVNKRVLDIILAEEVSALDEVTVVAYGSQRKVSVVGAQSTMDMDAIKMPTANLSASIAGRLPGLVAVQRTGEPGHDDADIWIRGISTFSGQNSNPLVLVDGVERDFNNIDPNDIESFTVLKDASATAVYGVRGANGVILIKTKPGKVGKPQFTVDYYESFVTLTRKPKLADAYTYMDAVNEAYMNSKNQLLYTPQYIEATKKANGVLPNDNPQMYNPYLYPAVDWMSELFRDWGHNRRANVSVRGGVPNASYYVSLSYYNESGLTRSTQMENYDADIRYNRYNYTANLNLKPTETTTIDLGFSGYLSSGNYPEISTNDLFSGAIAINPVHYPLMMPDGTVSGISGNGSQRNPYADLARRGYTNESNNQLNSNIRVTQDLGFWKWSKGFCVSAMVAFDVRNERSLKYKKWEDTYYFSGSKDPVTGLWNDDVYNADGTFKTYRTHEGNNELSFDTEGTNKRSTYFEASLNYDRSFGKHRLGGLVLYNQKEARYVYDDSDERDKSSKDRIIGSLPYKQQGIAMRLTYSWNDRYFLEANAGYNGSENFSPNKRFGFFPAVGLGWAVSNETFWEPLQKYISFFKIRYTDGLVGTDAVTNRRFMYMEMMASNDGYRFGTDNVWVGGYGVTKYGVNVGWSTSHKQDLGFDLKFLNNNLSVSVDLFKEHRKDIFLKRSNLPDYTGFVEMPYGNLGVVDNKGVEAMLEWNQPIGKNINLTVRGNIAYNEDKIVEDHSPAVRYPWLETRGTNVNARWGWIAEGLFTSEEEIMDHSKQFGELYPGQVSRVGDIKYKDLNGDGTIDDNDRCVIGQGDVPKLYYGFGFDLQISNFSIGLLFAGNAKADRCLSGSGVNPFSDSSGLSNLYSNITDRWSEDDPTNENVFYPRLYYGSSDNAQNTKTSTWWQKDVSFLRLKQLNISYSLPKKLLSGTFLNSASVYLMGTNLLTFSKFKLWDPELNTNDGTRYPNSRTFSVGVNVSF</sequence>
<evidence type="ECO:0000256" key="4">
    <source>
        <dbReference type="ARBA" id="ARBA00022692"/>
    </source>
</evidence>
<evidence type="ECO:0000256" key="1">
    <source>
        <dbReference type="ARBA" id="ARBA00004571"/>
    </source>
</evidence>
<keyword evidence="6 7" id="KW-0998">Cell outer membrane</keyword>
<evidence type="ECO:0000259" key="9">
    <source>
        <dbReference type="Pfam" id="PF07715"/>
    </source>
</evidence>
<keyword evidence="11" id="KW-1185">Reference proteome</keyword>
<dbReference type="InterPro" id="IPR023996">
    <property type="entry name" value="TonB-dep_OMP_SusC/RagA"/>
</dbReference>
<dbReference type="InterPro" id="IPR036942">
    <property type="entry name" value="Beta-barrel_TonB_sf"/>
</dbReference>
<evidence type="ECO:0000256" key="5">
    <source>
        <dbReference type="ARBA" id="ARBA00023136"/>
    </source>
</evidence>
<protein>
    <submittedName>
        <fullName evidence="10">TonB-dependent receptor</fullName>
    </submittedName>
</protein>
<accession>A0A6H0KPA5</accession>
<dbReference type="Pfam" id="PF13715">
    <property type="entry name" value="CarbopepD_reg_2"/>
    <property type="match status" value="1"/>
</dbReference>
<evidence type="ECO:0000256" key="3">
    <source>
        <dbReference type="ARBA" id="ARBA00022452"/>
    </source>
</evidence>
<dbReference type="Gene3D" id="2.40.170.20">
    <property type="entry name" value="TonB-dependent receptor, beta-barrel domain"/>
    <property type="match status" value="1"/>
</dbReference>
<dbReference type="FunFam" id="2.60.40.1120:FF:000003">
    <property type="entry name" value="Outer membrane protein Omp121"/>
    <property type="match status" value="1"/>
</dbReference>
<reference evidence="10 11" key="1">
    <citation type="submission" date="2020-03" db="EMBL/GenBank/DDBJ databases">
        <title>Genomic analysis of Bacteroides faecium CBA7301.</title>
        <authorList>
            <person name="Kim J."/>
            <person name="Roh S.W."/>
        </authorList>
    </citation>
    <scope>NUCLEOTIDE SEQUENCE [LARGE SCALE GENOMIC DNA]</scope>
    <source>
        <strain evidence="10 11">CBA7301</strain>
    </source>
</reference>
<name>A0A6H0KPA5_9BACE</name>
<evidence type="ECO:0000256" key="8">
    <source>
        <dbReference type="SAM" id="SignalP"/>
    </source>
</evidence>
<dbReference type="NCBIfam" id="TIGR04057">
    <property type="entry name" value="SusC_RagA_signa"/>
    <property type="match status" value="1"/>
</dbReference>
<dbReference type="Proteomes" id="UP000501780">
    <property type="component" value="Chromosome"/>
</dbReference>
<dbReference type="FunFam" id="2.170.130.10:FF:000003">
    <property type="entry name" value="SusC/RagA family TonB-linked outer membrane protein"/>
    <property type="match status" value="1"/>
</dbReference>
<dbReference type="InterPro" id="IPR023997">
    <property type="entry name" value="TonB-dep_OMP_SusC/RagA_CS"/>
</dbReference>
<feature type="signal peptide" evidence="8">
    <location>
        <begin position="1"/>
        <end position="28"/>
    </location>
</feature>
<evidence type="ECO:0000256" key="7">
    <source>
        <dbReference type="PROSITE-ProRule" id="PRU01360"/>
    </source>
</evidence>
<feature type="domain" description="TonB-dependent receptor plug" evidence="9">
    <location>
        <begin position="123"/>
        <end position="227"/>
    </location>
</feature>
<keyword evidence="10" id="KW-0675">Receptor</keyword>
<dbReference type="GO" id="GO:0009279">
    <property type="term" value="C:cell outer membrane"/>
    <property type="evidence" value="ECO:0007669"/>
    <property type="project" value="UniProtKB-SubCell"/>
</dbReference>
<dbReference type="InterPro" id="IPR037066">
    <property type="entry name" value="Plug_dom_sf"/>
</dbReference>
<dbReference type="Pfam" id="PF07715">
    <property type="entry name" value="Plug"/>
    <property type="match status" value="1"/>
</dbReference>
<dbReference type="SUPFAM" id="SSF56935">
    <property type="entry name" value="Porins"/>
    <property type="match status" value="1"/>
</dbReference>
<keyword evidence="2 7" id="KW-0813">Transport</keyword>
<dbReference type="NCBIfam" id="TIGR04056">
    <property type="entry name" value="OMP_RagA_SusC"/>
    <property type="match status" value="1"/>
</dbReference>
<organism evidence="10 11">
    <name type="scientific">Bacteroides faecium</name>
    <dbReference type="NCBI Taxonomy" id="2715212"/>
    <lineage>
        <taxon>Bacteria</taxon>
        <taxon>Pseudomonadati</taxon>
        <taxon>Bacteroidota</taxon>
        <taxon>Bacteroidia</taxon>
        <taxon>Bacteroidales</taxon>
        <taxon>Bacteroidaceae</taxon>
        <taxon>Bacteroides</taxon>
    </lineage>
</organism>
<dbReference type="InterPro" id="IPR012910">
    <property type="entry name" value="Plug_dom"/>
</dbReference>
<dbReference type="Gene3D" id="2.170.130.10">
    <property type="entry name" value="TonB-dependent receptor, plug domain"/>
    <property type="match status" value="1"/>
</dbReference>
<dbReference type="RefSeq" id="WP_167962275.1">
    <property type="nucleotide sequence ID" value="NZ_CP050831.1"/>
</dbReference>
<evidence type="ECO:0000313" key="11">
    <source>
        <dbReference type="Proteomes" id="UP000501780"/>
    </source>
</evidence>
<dbReference type="AlphaFoldDB" id="A0A6H0KPA5"/>
<evidence type="ECO:0000256" key="2">
    <source>
        <dbReference type="ARBA" id="ARBA00022448"/>
    </source>
</evidence>
<dbReference type="InterPro" id="IPR039426">
    <property type="entry name" value="TonB-dep_rcpt-like"/>
</dbReference>
<dbReference type="SUPFAM" id="SSF49464">
    <property type="entry name" value="Carboxypeptidase regulatory domain-like"/>
    <property type="match status" value="1"/>
</dbReference>
<comment type="similarity">
    <text evidence="7">Belongs to the TonB-dependent receptor family.</text>
</comment>
<keyword evidence="5 7" id="KW-0472">Membrane</keyword>
<feature type="chain" id="PRO_5026265299" evidence="8">
    <location>
        <begin position="29"/>
        <end position="1060"/>
    </location>
</feature>
<evidence type="ECO:0000313" key="10">
    <source>
        <dbReference type="EMBL" id="QIU94388.1"/>
    </source>
</evidence>
<dbReference type="KEGG" id="bfc:BacF7301_09615"/>
<dbReference type="InterPro" id="IPR008969">
    <property type="entry name" value="CarboxyPept-like_regulatory"/>
</dbReference>